<evidence type="ECO:0000259" key="2">
    <source>
        <dbReference type="PROSITE" id="PS50127"/>
    </source>
</evidence>
<dbReference type="InterPro" id="IPR000608">
    <property type="entry name" value="UBC"/>
</dbReference>
<dbReference type="SUPFAM" id="SSF54495">
    <property type="entry name" value="UBC-like"/>
    <property type="match status" value="1"/>
</dbReference>
<proteinExistence type="predicted"/>
<evidence type="ECO:0000313" key="4">
    <source>
        <dbReference type="Proteomes" id="UP000011087"/>
    </source>
</evidence>
<evidence type="ECO:0000256" key="1">
    <source>
        <dbReference type="SAM" id="MobiDB-lite"/>
    </source>
</evidence>
<accession>A0A0C3TUG1</accession>
<dbReference type="PANTHER" id="PTHR24067">
    <property type="entry name" value="UBIQUITIN-CONJUGATING ENZYME E2"/>
    <property type="match status" value="1"/>
</dbReference>
<dbReference type="AlphaFoldDB" id="A0A0C3TUG1"/>
<reference evidence="4" key="2">
    <citation type="submission" date="2012-11" db="EMBL/GenBank/DDBJ databases">
        <authorList>
            <person name="Kuo A."/>
            <person name="Curtis B.A."/>
            <person name="Tanifuji G."/>
            <person name="Burki F."/>
            <person name="Gruber A."/>
            <person name="Irimia M."/>
            <person name="Maruyama S."/>
            <person name="Arias M.C."/>
            <person name="Ball S.G."/>
            <person name="Gile G.H."/>
            <person name="Hirakawa Y."/>
            <person name="Hopkins J.F."/>
            <person name="Rensing S.A."/>
            <person name="Schmutz J."/>
            <person name="Symeonidi A."/>
            <person name="Elias M."/>
            <person name="Eveleigh R.J."/>
            <person name="Herman E.K."/>
            <person name="Klute M.J."/>
            <person name="Nakayama T."/>
            <person name="Obornik M."/>
            <person name="Reyes-Prieto A."/>
            <person name="Armbrust E.V."/>
            <person name="Aves S.J."/>
            <person name="Beiko R.G."/>
            <person name="Coutinho P."/>
            <person name="Dacks J.B."/>
            <person name="Durnford D.G."/>
            <person name="Fast N.M."/>
            <person name="Green B.R."/>
            <person name="Grisdale C."/>
            <person name="Hempe F."/>
            <person name="Henrissat B."/>
            <person name="Hoppner M.P."/>
            <person name="Ishida K.-I."/>
            <person name="Kim E."/>
            <person name="Koreny L."/>
            <person name="Kroth P.G."/>
            <person name="Liu Y."/>
            <person name="Malik S.-B."/>
            <person name="Maier U.G."/>
            <person name="McRose D."/>
            <person name="Mock T."/>
            <person name="Neilson J.A."/>
            <person name="Onodera N.T."/>
            <person name="Poole A.M."/>
            <person name="Pritham E.J."/>
            <person name="Richards T.A."/>
            <person name="Rocap G."/>
            <person name="Roy S.W."/>
            <person name="Sarai C."/>
            <person name="Schaack S."/>
            <person name="Shirato S."/>
            <person name="Slamovits C.H."/>
            <person name="Spencer D.F."/>
            <person name="Suzuki S."/>
            <person name="Worden A.Z."/>
            <person name="Zauner S."/>
            <person name="Barry K."/>
            <person name="Bell C."/>
            <person name="Bharti A.K."/>
            <person name="Crow J.A."/>
            <person name="Grimwood J."/>
            <person name="Kramer R."/>
            <person name="Lindquist E."/>
            <person name="Lucas S."/>
            <person name="Salamov A."/>
            <person name="McFadden G.I."/>
            <person name="Lane C.E."/>
            <person name="Keeling P.J."/>
            <person name="Gray M.W."/>
            <person name="Grigoriev I.V."/>
            <person name="Archibald J.M."/>
        </authorList>
    </citation>
    <scope>NUCLEOTIDE SEQUENCE</scope>
    <source>
        <strain evidence="4">CCMP2712</strain>
    </source>
</reference>
<reference evidence="4" key="1">
    <citation type="journal article" date="2012" name="Nature">
        <title>Algal genomes reveal evolutionary mosaicism and the fate of nucleomorphs.</title>
        <authorList>
            <consortium name="DOE Joint Genome Institute"/>
            <person name="Curtis B.A."/>
            <person name="Tanifuji G."/>
            <person name="Burki F."/>
            <person name="Gruber A."/>
            <person name="Irimia M."/>
            <person name="Maruyama S."/>
            <person name="Arias M.C."/>
            <person name="Ball S.G."/>
            <person name="Gile G.H."/>
            <person name="Hirakawa Y."/>
            <person name="Hopkins J.F."/>
            <person name="Kuo A."/>
            <person name="Rensing S.A."/>
            <person name="Schmutz J."/>
            <person name="Symeonidi A."/>
            <person name="Elias M."/>
            <person name="Eveleigh R.J."/>
            <person name="Herman E.K."/>
            <person name="Klute M.J."/>
            <person name="Nakayama T."/>
            <person name="Obornik M."/>
            <person name="Reyes-Prieto A."/>
            <person name="Armbrust E.V."/>
            <person name="Aves S.J."/>
            <person name="Beiko R.G."/>
            <person name="Coutinho P."/>
            <person name="Dacks J.B."/>
            <person name="Durnford D.G."/>
            <person name="Fast N.M."/>
            <person name="Green B.R."/>
            <person name="Grisdale C.J."/>
            <person name="Hempel F."/>
            <person name="Henrissat B."/>
            <person name="Hoppner M.P."/>
            <person name="Ishida K."/>
            <person name="Kim E."/>
            <person name="Koreny L."/>
            <person name="Kroth P.G."/>
            <person name="Liu Y."/>
            <person name="Malik S.B."/>
            <person name="Maier U.G."/>
            <person name="McRose D."/>
            <person name="Mock T."/>
            <person name="Neilson J.A."/>
            <person name="Onodera N.T."/>
            <person name="Poole A.M."/>
            <person name="Pritham E.J."/>
            <person name="Richards T.A."/>
            <person name="Rocap G."/>
            <person name="Roy S.W."/>
            <person name="Sarai C."/>
            <person name="Schaack S."/>
            <person name="Shirato S."/>
            <person name="Slamovits C.H."/>
            <person name="Spencer D.F."/>
            <person name="Suzuki S."/>
            <person name="Worden A.Z."/>
            <person name="Zauner S."/>
            <person name="Barry K."/>
            <person name="Bell C."/>
            <person name="Bharti A.K."/>
            <person name="Crow J.A."/>
            <person name="Grimwood J."/>
            <person name="Kramer R."/>
            <person name="Lindquist E."/>
            <person name="Lucas S."/>
            <person name="Salamov A."/>
            <person name="McFadden G.I."/>
            <person name="Lane C.E."/>
            <person name="Keeling P.J."/>
            <person name="Gray M.W."/>
            <person name="Grigoriev I.V."/>
            <person name="Archibald J.M."/>
        </authorList>
    </citation>
    <scope>NUCLEOTIDE SEQUENCE</scope>
    <source>
        <strain evidence="4">CCMP2712</strain>
    </source>
</reference>
<evidence type="ECO:0000313" key="3">
    <source>
        <dbReference type="EnsemblProtists" id="EKX47549"/>
    </source>
</evidence>
<feature type="compositionally biased region" description="Basic and acidic residues" evidence="1">
    <location>
        <begin position="41"/>
        <end position="54"/>
    </location>
</feature>
<reference evidence="3" key="3">
    <citation type="submission" date="2016-03" db="UniProtKB">
        <authorList>
            <consortium name="EnsemblProtists"/>
        </authorList>
    </citation>
    <scope>IDENTIFICATION</scope>
</reference>
<keyword evidence="4" id="KW-1185">Reference proteome</keyword>
<organism evidence="3 4">
    <name type="scientific">Guillardia theta (strain CCMP2712)</name>
    <name type="common">Cryptophyte</name>
    <dbReference type="NCBI Taxonomy" id="905079"/>
    <lineage>
        <taxon>Eukaryota</taxon>
        <taxon>Cryptophyceae</taxon>
        <taxon>Pyrenomonadales</taxon>
        <taxon>Geminigeraceae</taxon>
        <taxon>Guillardia</taxon>
    </lineage>
</organism>
<name>A0A0C3TUG1_GUITC</name>
<feature type="region of interest" description="Disordered" evidence="1">
    <location>
        <begin position="41"/>
        <end position="72"/>
    </location>
</feature>
<dbReference type="PROSITE" id="PS50127">
    <property type="entry name" value="UBC_2"/>
    <property type="match status" value="1"/>
</dbReference>
<feature type="domain" description="UBC core" evidence="2">
    <location>
        <begin position="1"/>
        <end position="72"/>
    </location>
</feature>
<dbReference type="InterPro" id="IPR016135">
    <property type="entry name" value="UBQ-conjugating_enzyme/RWD"/>
</dbReference>
<dbReference type="Pfam" id="PF00179">
    <property type="entry name" value="UQ_con"/>
    <property type="match status" value="1"/>
</dbReference>
<sequence length="72" mass="7740">MIHPHIYTNGHICLSIIYDDWSPALGVEAVCHSMISMMSSAKEKEPPADNEMHLDAGQSGSAKKVNALLGSC</sequence>
<dbReference type="OMA" id="VEAVCHS"/>
<protein>
    <recommendedName>
        <fullName evidence="2">UBC core domain-containing protein</fullName>
    </recommendedName>
</protein>
<dbReference type="InterPro" id="IPR050113">
    <property type="entry name" value="Ub_conjugating_enzyme"/>
</dbReference>
<dbReference type="EnsemblProtists" id="EKX47549">
    <property type="protein sequence ID" value="EKX47549"/>
    <property type="gene ID" value="GUITHDRAFT_69388"/>
</dbReference>
<dbReference type="Proteomes" id="UP000011087">
    <property type="component" value="Unassembled WGS sequence"/>
</dbReference>
<dbReference type="Gene3D" id="3.10.110.10">
    <property type="entry name" value="Ubiquitin Conjugating Enzyme"/>
    <property type="match status" value="1"/>
</dbReference>